<keyword evidence="10" id="KW-1185">Reference proteome</keyword>
<dbReference type="GO" id="GO:0044781">
    <property type="term" value="P:bacterial-type flagellum organization"/>
    <property type="evidence" value="ECO:0007669"/>
    <property type="project" value="UniProtKB-KW"/>
</dbReference>
<dbReference type="PANTHER" id="PTHR34982">
    <property type="entry name" value="YOP PROTEINS TRANSLOCATION PROTEIN L"/>
    <property type="match status" value="1"/>
</dbReference>
<comment type="caution">
    <text evidence="9">The sequence shown here is derived from an EMBL/GenBank/DDBJ whole genome shotgun (WGS) entry which is preliminary data.</text>
</comment>
<dbReference type="EMBL" id="SJPQ01000004">
    <property type="protein sequence ID" value="TWT86521.1"/>
    <property type="molecule type" value="Genomic_DNA"/>
</dbReference>
<dbReference type="OrthoDB" id="9152601at2"/>
<dbReference type="PANTHER" id="PTHR34982:SF1">
    <property type="entry name" value="FLAGELLAR ASSEMBLY PROTEIN FLIH"/>
    <property type="match status" value="1"/>
</dbReference>
<dbReference type="GO" id="GO:0005829">
    <property type="term" value="C:cytosol"/>
    <property type="evidence" value="ECO:0007669"/>
    <property type="project" value="TreeGrafter"/>
</dbReference>
<dbReference type="SUPFAM" id="SSF160527">
    <property type="entry name" value="V-type ATPase subunit E-like"/>
    <property type="match status" value="1"/>
</dbReference>
<reference evidence="9 10" key="1">
    <citation type="submission" date="2019-02" db="EMBL/GenBank/DDBJ databases">
        <title>Deep-cultivation of Planctomycetes and their phenomic and genomic characterization uncovers novel biology.</title>
        <authorList>
            <person name="Wiegand S."/>
            <person name="Jogler M."/>
            <person name="Boedeker C."/>
            <person name="Pinto D."/>
            <person name="Vollmers J."/>
            <person name="Rivas-Marin E."/>
            <person name="Kohn T."/>
            <person name="Peeters S.H."/>
            <person name="Heuer A."/>
            <person name="Rast P."/>
            <person name="Oberbeckmann S."/>
            <person name="Bunk B."/>
            <person name="Jeske O."/>
            <person name="Meyerdierks A."/>
            <person name="Storesund J.E."/>
            <person name="Kallscheuer N."/>
            <person name="Luecker S."/>
            <person name="Lage O.M."/>
            <person name="Pohl T."/>
            <person name="Merkel B.J."/>
            <person name="Hornburger P."/>
            <person name="Mueller R.-W."/>
            <person name="Bruemmer F."/>
            <person name="Labrenz M."/>
            <person name="Spormann A.M."/>
            <person name="Op Den Camp H."/>
            <person name="Overmann J."/>
            <person name="Amann R."/>
            <person name="Jetten M.S.M."/>
            <person name="Mascher T."/>
            <person name="Medema M.H."/>
            <person name="Devos D.P."/>
            <person name="Kaster A.-K."/>
            <person name="Ovreas L."/>
            <person name="Rohde M."/>
            <person name="Galperin M.Y."/>
            <person name="Jogler C."/>
        </authorList>
    </citation>
    <scope>NUCLEOTIDE SEQUENCE [LARGE SCALE GENOMIC DNA]</scope>
    <source>
        <strain evidence="9 10">Mal64</strain>
    </source>
</reference>
<evidence type="ECO:0000256" key="7">
    <source>
        <dbReference type="ARBA" id="ARBA00023225"/>
    </source>
</evidence>
<keyword evidence="4" id="KW-0813">Transport</keyword>
<name>A0A5C5ZI90_9BACT</name>
<dbReference type="InterPro" id="IPR018035">
    <property type="entry name" value="Flagellar_FliH/T3SS_HrpE"/>
</dbReference>
<proteinExistence type="inferred from homology"/>
<sequence length="222" mass="24661">MATIIKRDSVHEQSTGETVRPVAYDLRSVERYGEEYVESIRREAARIVQQANSEAGAIRTKAEKEGREAAKAALSKMLDDKLASQMLTLKPALEQAVEELTRARGEWLTRWEGEAIELAIKIAERLVRRELGKRPEITVGWVREALELASGSSSVTVRLNPEDHEHLRDEVENVARSISTVAPAELVADPAITPGGCRVDTRHGSIDAQLESQLARLLEEMT</sequence>
<evidence type="ECO:0000256" key="3">
    <source>
        <dbReference type="ARBA" id="ARBA00016507"/>
    </source>
</evidence>
<evidence type="ECO:0000313" key="9">
    <source>
        <dbReference type="EMBL" id="TWT86521.1"/>
    </source>
</evidence>
<dbReference type="RefSeq" id="WP_146402338.1">
    <property type="nucleotide sequence ID" value="NZ_SJPQ01000004.1"/>
</dbReference>
<keyword evidence="6" id="KW-0653">Protein transport</keyword>
<organism evidence="9 10">
    <name type="scientific">Pseudobythopirellula maris</name>
    <dbReference type="NCBI Taxonomy" id="2527991"/>
    <lineage>
        <taxon>Bacteria</taxon>
        <taxon>Pseudomonadati</taxon>
        <taxon>Planctomycetota</taxon>
        <taxon>Planctomycetia</taxon>
        <taxon>Pirellulales</taxon>
        <taxon>Lacipirellulaceae</taxon>
        <taxon>Pseudobythopirellula</taxon>
    </lineage>
</organism>
<dbReference type="AlphaFoldDB" id="A0A5C5ZI90"/>
<dbReference type="InterPro" id="IPR051472">
    <property type="entry name" value="T3SS_Stator/FliH"/>
</dbReference>
<evidence type="ECO:0000256" key="2">
    <source>
        <dbReference type="ARBA" id="ARBA00006602"/>
    </source>
</evidence>
<protein>
    <recommendedName>
        <fullName evidence="3">Flagellar assembly protein FliH</fullName>
    </recommendedName>
</protein>
<gene>
    <name evidence="9" type="primary">yscL</name>
    <name evidence="9" type="ORF">Mal64_33470</name>
</gene>
<evidence type="ECO:0000256" key="6">
    <source>
        <dbReference type="ARBA" id="ARBA00022927"/>
    </source>
</evidence>
<comment type="function">
    <text evidence="1">Needed for flagellar regrowth and assembly.</text>
</comment>
<dbReference type="Proteomes" id="UP000315440">
    <property type="component" value="Unassembled WGS sequence"/>
</dbReference>
<dbReference type="GO" id="GO:0015031">
    <property type="term" value="P:protein transport"/>
    <property type="evidence" value="ECO:0007669"/>
    <property type="project" value="UniProtKB-KW"/>
</dbReference>
<evidence type="ECO:0000256" key="5">
    <source>
        <dbReference type="ARBA" id="ARBA00022795"/>
    </source>
</evidence>
<evidence type="ECO:0000313" key="10">
    <source>
        <dbReference type="Proteomes" id="UP000315440"/>
    </source>
</evidence>
<feature type="domain" description="Flagellar assembly protein FliH/Type III secretion system HrpE" evidence="8">
    <location>
        <begin position="92"/>
        <end position="216"/>
    </location>
</feature>
<evidence type="ECO:0000259" key="8">
    <source>
        <dbReference type="Pfam" id="PF02108"/>
    </source>
</evidence>
<keyword evidence="7" id="KW-1006">Bacterial flagellum protein export</keyword>
<dbReference type="Pfam" id="PF02108">
    <property type="entry name" value="FliH"/>
    <property type="match status" value="1"/>
</dbReference>
<keyword evidence="5" id="KW-1005">Bacterial flagellum biogenesis</keyword>
<evidence type="ECO:0000256" key="1">
    <source>
        <dbReference type="ARBA" id="ARBA00003041"/>
    </source>
</evidence>
<accession>A0A5C5ZI90</accession>
<evidence type="ECO:0000256" key="4">
    <source>
        <dbReference type="ARBA" id="ARBA00022448"/>
    </source>
</evidence>
<comment type="similarity">
    <text evidence="2">Belongs to the FliH family.</text>
</comment>